<proteinExistence type="predicted"/>
<dbReference type="HOGENOM" id="CLU_1844126_0_0_10"/>
<evidence type="ECO:0000256" key="1">
    <source>
        <dbReference type="SAM" id="Phobius"/>
    </source>
</evidence>
<comment type="caution">
    <text evidence="2">The sequence shown here is derived from an EMBL/GenBank/DDBJ whole genome shotgun (WGS) entry which is preliminary data.</text>
</comment>
<dbReference type="STRING" id="1203610.HMPREF1536_03655"/>
<dbReference type="PATRIC" id="fig|1203610.3.peg.3725"/>
<keyword evidence="1" id="KW-0472">Membrane</keyword>
<keyword evidence="1" id="KW-0812">Transmembrane</keyword>
<gene>
    <name evidence="2" type="ORF">HMPREF1536_03655</name>
</gene>
<sequence>MKAKEKIVRYVMLLASIVMLLSVVIPHHHHSNGMPCFKSLTTDTHSHKSASSHDCGCNGHNLVLFTSLLSHASDLDVSHLLFPLQVLFDYINPPEPAFCGHPFDRGRAFYIESLHDTWITCASGLRAPPVL</sequence>
<organism evidence="2 3">
    <name type="scientific">Parabacteroides gordonii MS-1 = DSM 23371</name>
    <dbReference type="NCBI Taxonomy" id="1203610"/>
    <lineage>
        <taxon>Bacteria</taxon>
        <taxon>Pseudomonadati</taxon>
        <taxon>Bacteroidota</taxon>
        <taxon>Bacteroidia</taxon>
        <taxon>Bacteroidales</taxon>
        <taxon>Tannerellaceae</taxon>
        <taxon>Parabacteroides</taxon>
    </lineage>
</organism>
<dbReference type="Proteomes" id="UP000033035">
    <property type="component" value="Unassembled WGS sequence"/>
</dbReference>
<dbReference type="Pfam" id="PF20558">
    <property type="entry name" value="DUF6769"/>
    <property type="match status" value="1"/>
</dbReference>
<evidence type="ECO:0000313" key="3">
    <source>
        <dbReference type="Proteomes" id="UP000033035"/>
    </source>
</evidence>
<name>A0A0F5J8G7_9BACT</name>
<feature type="transmembrane region" description="Helical" evidence="1">
    <location>
        <begin position="7"/>
        <end position="25"/>
    </location>
</feature>
<protein>
    <submittedName>
        <fullName evidence="2">Uncharacterized protein</fullName>
    </submittedName>
</protein>
<dbReference type="InterPro" id="IPR046660">
    <property type="entry name" value="DUF6769"/>
</dbReference>
<dbReference type="AlphaFoldDB" id="A0A0F5J8G7"/>
<accession>A0A0F5J8G7</accession>
<dbReference type="EMBL" id="AQHW01000017">
    <property type="protein sequence ID" value="KKB54074.1"/>
    <property type="molecule type" value="Genomic_DNA"/>
</dbReference>
<reference evidence="2 3" key="1">
    <citation type="submission" date="2013-04" db="EMBL/GenBank/DDBJ databases">
        <title>The Genome Sequence of Parabacteroides gordonii DSM 23371.</title>
        <authorList>
            <consortium name="The Broad Institute Genomics Platform"/>
            <person name="Earl A."/>
            <person name="Ward D."/>
            <person name="Feldgarden M."/>
            <person name="Gevers D."/>
            <person name="Martens E."/>
            <person name="Sakamoto M."/>
            <person name="Benno Y."/>
            <person name="Suzuki N."/>
            <person name="Matsunaga N."/>
            <person name="Koshihara K."/>
            <person name="Seki M."/>
            <person name="Komiya H."/>
            <person name="Walker B."/>
            <person name="Young S."/>
            <person name="Zeng Q."/>
            <person name="Gargeya S."/>
            <person name="Fitzgerald M."/>
            <person name="Haas B."/>
            <person name="Abouelleil A."/>
            <person name="Allen A.W."/>
            <person name="Alvarado L."/>
            <person name="Arachchi H.M."/>
            <person name="Berlin A.M."/>
            <person name="Chapman S.B."/>
            <person name="Gainer-Dewar J."/>
            <person name="Goldberg J."/>
            <person name="Griggs A."/>
            <person name="Gujja S."/>
            <person name="Hansen M."/>
            <person name="Howarth C."/>
            <person name="Imamovic A."/>
            <person name="Ireland A."/>
            <person name="Larimer J."/>
            <person name="McCowan C."/>
            <person name="Murphy C."/>
            <person name="Pearson M."/>
            <person name="Poon T.W."/>
            <person name="Priest M."/>
            <person name="Roberts A."/>
            <person name="Saif S."/>
            <person name="Shea T."/>
            <person name="Sisk P."/>
            <person name="Sykes S."/>
            <person name="Wortman J."/>
            <person name="Nusbaum C."/>
            <person name="Birren B."/>
        </authorList>
    </citation>
    <scope>NUCLEOTIDE SEQUENCE [LARGE SCALE GENOMIC DNA]</scope>
    <source>
        <strain evidence="2 3">MS-1</strain>
    </source>
</reference>
<keyword evidence="1" id="KW-1133">Transmembrane helix</keyword>
<evidence type="ECO:0000313" key="2">
    <source>
        <dbReference type="EMBL" id="KKB54074.1"/>
    </source>
</evidence>
<keyword evidence="3" id="KW-1185">Reference proteome</keyword>
<dbReference type="RefSeq" id="WP_225608016.1">
    <property type="nucleotide sequence ID" value="NZ_AUAE01000010.1"/>
</dbReference>